<dbReference type="InterPro" id="IPR040927">
    <property type="entry name" value="PF_Monalysin"/>
</dbReference>
<dbReference type="Proteomes" id="UP000291130">
    <property type="component" value="Chromosome"/>
</dbReference>
<dbReference type="CDD" id="cd17904">
    <property type="entry name" value="PFM_monalysin-like"/>
    <property type="match status" value="1"/>
</dbReference>
<name>A0A411MEV9_9PSED</name>
<dbReference type="KEGG" id="ptk:EXN22_06590"/>
<dbReference type="EMBL" id="CP035952">
    <property type="protein sequence ID" value="QBF25375.1"/>
    <property type="molecule type" value="Genomic_DNA"/>
</dbReference>
<feature type="domain" description="Monalysin Pore-forming" evidence="1">
    <location>
        <begin position="38"/>
        <end position="211"/>
    </location>
</feature>
<accession>A0A411MEV9</accession>
<keyword evidence="3" id="KW-1185">Reference proteome</keyword>
<evidence type="ECO:0000259" key="1">
    <source>
        <dbReference type="Pfam" id="PF18063"/>
    </source>
</evidence>
<dbReference type="Pfam" id="PF18063">
    <property type="entry name" value="BB_PF"/>
    <property type="match status" value="1"/>
</dbReference>
<evidence type="ECO:0000313" key="2">
    <source>
        <dbReference type="EMBL" id="QBF25375.1"/>
    </source>
</evidence>
<dbReference type="OrthoDB" id="6866395at2"/>
<gene>
    <name evidence="2" type="ORF">EXN22_06590</name>
</gene>
<dbReference type="NCBIfam" id="NF033381">
    <property type="entry name" value="MonaBetaBRL_TX"/>
    <property type="match status" value="1"/>
</dbReference>
<organism evidence="2 3">
    <name type="scientific">Pseudomonas tructae</name>
    <dbReference type="NCBI Taxonomy" id="2518644"/>
    <lineage>
        <taxon>Bacteria</taxon>
        <taxon>Pseudomonadati</taxon>
        <taxon>Pseudomonadota</taxon>
        <taxon>Gammaproteobacteria</taxon>
        <taxon>Pseudomonadales</taxon>
        <taxon>Pseudomonadaceae</taxon>
        <taxon>Pseudomonas</taxon>
    </lineage>
</organism>
<sequence length="251" mass="28422">MEKHESYPEHRKGYPLLRGSAKIDRYLLAGAHGLRQGCWVEGETVRGDVFIGRQNWHTYSRPVFAYLEQVDIIRLEDQAEFKESVTVAQGYSRAFTQSLSVKYDISPSIDIINASAGLEMGYSQTETWTNEKSHAKEVTLKGPGVFTVYQLYMVYAHCADSAGKSMAAHFKYHKQLLRGRVLDLYYLSSVATNKTVTVKGEAAVSPLDWEDVQRIVLMEGFDPQANDDPNSNDAAFKIDFYSADINPRLRY</sequence>
<proteinExistence type="predicted"/>
<dbReference type="RefSeq" id="WP_130263299.1">
    <property type="nucleotide sequence ID" value="NZ_CP035952.1"/>
</dbReference>
<evidence type="ECO:0000313" key="3">
    <source>
        <dbReference type="Proteomes" id="UP000291130"/>
    </source>
</evidence>
<reference evidence="2 3" key="1">
    <citation type="submission" date="2019-02" db="EMBL/GenBank/DDBJ databases">
        <title>Complete genome sequence of Pseudomonas sp. SNU WT1 isolated from rainbow trout.</title>
        <authorList>
            <person name="Oh W.T."/>
            <person name="Park S.C."/>
        </authorList>
    </citation>
    <scope>NUCLEOTIDE SEQUENCE [LARGE SCALE GENOMIC DNA]</scope>
    <source>
        <strain evidence="2 3">SNU WT1</strain>
    </source>
</reference>
<dbReference type="AlphaFoldDB" id="A0A411MEV9"/>
<protein>
    <submittedName>
        <fullName evidence="2">Monalysin family beta-barrel pore-forming toxin</fullName>
    </submittedName>
</protein>